<reference evidence="2 3" key="1">
    <citation type="journal article" date="2007" name="Nature">
        <title>Evolution of genes and genomes on the Drosophila phylogeny.</title>
        <authorList>
            <consortium name="Drosophila 12 Genomes Consortium"/>
            <person name="Clark A.G."/>
            <person name="Eisen M.B."/>
            <person name="Smith D.R."/>
            <person name="Bergman C.M."/>
            <person name="Oliver B."/>
            <person name="Markow T.A."/>
            <person name="Kaufman T.C."/>
            <person name="Kellis M."/>
            <person name="Gelbart W."/>
            <person name="Iyer V.N."/>
            <person name="Pollard D.A."/>
            <person name="Sackton T.B."/>
            <person name="Larracuente A.M."/>
            <person name="Singh N.D."/>
            <person name="Abad J.P."/>
            <person name="Abt D.N."/>
            <person name="Adryan B."/>
            <person name="Aguade M."/>
            <person name="Akashi H."/>
            <person name="Anderson W.W."/>
            <person name="Aquadro C.F."/>
            <person name="Ardell D.H."/>
            <person name="Arguello R."/>
            <person name="Artieri C.G."/>
            <person name="Barbash D.A."/>
            <person name="Barker D."/>
            <person name="Barsanti P."/>
            <person name="Batterham P."/>
            <person name="Batzoglou S."/>
            <person name="Begun D."/>
            <person name="Bhutkar A."/>
            <person name="Blanco E."/>
            <person name="Bosak S.A."/>
            <person name="Bradley R.K."/>
            <person name="Brand A.D."/>
            <person name="Brent M.R."/>
            <person name="Brooks A.N."/>
            <person name="Brown R.H."/>
            <person name="Butlin R.K."/>
            <person name="Caggese C."/>
            <person name="Calvi B.R."/>
            <person name="Bernardo de Carvalho A."/>
            <person name="Caspi A."/>
            <person name="Castrezana S."/>
            <person name="Celniker S.E."/>
            <person name="Chang J.L."/>
            <person name="Chapple C."/>
            <person name="Chatterji S."/>
            <person name="Chinwalla A."/>
            <person name="Civetta A."/>
            <person name="Clifton S.W."/>
            <person name="Comeron J.M."/>
            <person name="Costello J.C."/>
            <person name="Coyne J.A."/>
            <person name="Daub J."/>
            <person name="David R.G."/>
            <person name="Delcher A.L."/>
            <person name="Delehaunty K."/>
            <person name="Do C.B."/>
            <person name="Ebling H."/>
            <person name="Edwards K."/>
            <person name="Eickbush T."/>
            <person name="Evans J.D."/>
            <person name="Filipski A."/>
            <person name="Findeiss S."/>
            <person name="Freyhult E."/>
            <person name="Fulton L."/>
            <person name="Fulton R."/>
            <person name="Garcia A.C."/>
            <person name="Gardiner A."/>
            <person name="Garfield D.A."/>
            <person name="Garvin B.E."/>
            <person name="Gibson G."/>
            <person name="Gilbert D."/>
            <person name="Gnerre S."/>
            <person name="Godfrey J."/>
            <person name="Good R."/>
            <person name="Gotea V."/>
            <person name="Gravely B."/>
            <person name="Greenberg A.J."/>
            <person name="Griffiths-Jones S."/>
            <person name="Gross S."/>
            <person name="Guigo R."/>
            <person name="Gustafson E.A."/>
            <person name="Haerty W."/>
            <person name="Hahn M.W."/>
            <person name="Halligan D.L."/>
            <person name="Halpern A.L."/>
            <person name="Halter G.M."/>
            <person name="Han M.V."/>
            <person name="Heger A."/>
            <person name="Hillier L."/>
            <person name="Hinrichs A.S."/>
            <person name="Holmes I."/>
            <person name="Hoskins R.A."/>
            <person name="Hubisz M.J."/>
            <person name="Hultmark D."/>
            <person name="Huntley M.A."/>
            <person name="Jaffe D.B."/>
            <person name="Jagadeeshan S."/>
            <person name="Jeck W.R."/>
            <person name="Johnson J."/>
            <person name="Jones C.D."/>
            <person name="Jordan W.C."/>
            <person name="Karpen G.H."/>
            <person name="Kataoka E."/>
            <person name="Keightley P.D."/>
            <person name="Kheradpour P."/>
            <person name="Kirkness E.F."/>
            <person name="Koerich L.B."/>
            <person name="Kristiansen K."/>
            <person name="Kudrna D."/>
            <person name="Kulathinal R.J."/>
            <person name="Kumar S."/>
            <person name="Kwok R."/>
            <person name="Lander E."/>
            <person name="Langley C.H."/>
            <person name="Lapoint R."/>
            <person name="Lazzaro B.P."/>
            <person name="Lee S.J."/>
            <person name="Levesque L."/>
            <person name="Li R."/>
            <person name="Lin C.F."/>
            <person name="Lin M.F."/>
            <person name="Lindblad-Toh K."/>
            <person name="Llopart A."/>
            <person name="Long M."/>
            <person name="Low L."/>
            <person name="Lozovsky E."/>
            <person name="Lu J."/>
            <person name="Luo M."/>
            <person name="Machado C.A."/>
            <person name="Makalowski W."/>
            <person name="Marzo M."/>
            <person name="Matsuda M."/>
            <person name="Matzkin L."/>
            <person name="McAllister B."/>
            <person name="McBride C.S."/>
            <person name="McKernan B."/>
            <person name="McKernan K."/>
            <person name="Mendez-Lago M."/>
            <person name="Minx P."/>
            <person name="Mollenhauer M.U."/>
            <person name="Montooth K."/>
            <person name="Mount S.M."/>
            <person name="Mu X."/>
            <person name="Myers E."/>
            <person name="Negre B."/>
            <person name="Newfeld S."/>
            <person name="Nielsen R."/>
            <person name="Noor M.A."/>
            <person name="O'Grady P."/>
            <person name="Pachter L."/>
            <person name="Papaceit M."/>
            <person name="Parisi M.J."/>
            <person name="Parisi M."/>
            <person name="Parts L."/>
            <person name="Pedersen J.S."/>
            <person name="Pesole G."/>
            <person name="Phillippy A.M."/>
            <person name="Ponting C.P."/>
            <person name="Pop M."/>
            <person name="Porcelli D."/>
            <person name="Powell J.R."/>
            <person name="Prohaska S."/>
            <person name="Pruitt K."/>
            <person name="Puig M."/>
            <person name="Quesneville H."/>
            <person name="Ram K.R."/>
            <person name="Rand D."/>
            <person name="Rasmussen M.D."/>
            <person name="Reed L.K."/>
            <person name="Reenan R."/>
            <person name="Reily A."/>
            <person name="Remington K.A."/>
            <person name="Rieger T.T."/>
            <person name="Ritchie M.G."/>
            <person name="Robin C."/>
            <person name="Rogers Y.H."/>
            <person name="Rohde C."/>
            <person name="Rozas J."/>
            <person name="Rubenfield M.J."/>
            <person name="Ruiz A."/>
            <person name="Russo S."/>
            <person name="Salzberg S.L."/>
            <person name="Sanchez-Gracia A."/>
            <person name="Saranga D.J."/>
            <person name="Sato H."/>
            <person name="Schaeffer S.W."/>
            <person name="Schatz M.C."/>
            <person name="Schlenke T."/>
            <person name="Schwartz R."/>
            <person name="Segarra C."/>
            <person name="Singh R.S."/>
            <person name="Sirot L."/>
            <person name="Sirota M."/>
            <person name="Sisneros N.B."/>
            <person name="Smith C.D."/>
            <person name="Smith T.F."/>
            <person name="Spieth J."/>
            <person name="Stage D.E."/>
            <person name="Stark A."/>
            <person name="Stephan W."/>
            <person name="Strausberg R.L."/>
            <person name="Strempel S."/>
            <person name="Sturgill D."/>
            <person name="Sutton G."/>
            <person name="Sutton G.G."/>
            <person name="Tao W."/>
            <person name="Teichmann S."/>
            <person name="Tobari Y.N."/>
            <person name="Tomimura Y."/>
            <person name="Tsolas J.M."/>
            <person name="Valente V.L."/>
            <person name="Venter E."/>
            <person name="Venter J.C."/>
            <person name="Vicario S."/>
            <person name="Vieira F.G."/>
            <person name="Vilella A.J."/>
            <person name="Villasante A."/>
            <person name="Walenz B."/>
            <person name="Wang J."/>
            <person name="Wasserman M."/>
            <person name="Watts T."/>
            <person name="Wilson D."/>
            <person name="Wilson R.K."/>
            <person name="Wing R.A."/>
            <person name="Wolfner M.F."/>
            <person name="Wong A."/>
            <person name="Wong G.K."/>
            <person name="Wu C.I."/>
            <person name="Wu G."/>
            <person name="Yamamoto D."/>
            <person name="Yang H.P."/>
            <person name="Yang S.P."/>
            <person name="Yorke J.A."/>
            <person name="Yoshida K."/>
            <person name="Zdobnov E."/>
            <person name="Zhang P."/>
            <person name="Zhang Y."/>
            <person name="Zimin A.V."/>
            <person name="Baldwin J."/>
            <person name="Abdouelleil A."/>
            <person name="Abdulkadir J."/>
            <person name="Abebe A."/>
            <person name="Abera B."/>
            <person name="Abreu J."/>
            <person name="Acer S.C."/>
            <person name="Aftuck L."/>
            <person name="Alexander A."/>
            <person name="An P."/>
            <person name="Anderson E."/>
            <person name="Anderson S."/>
            <person name="Arachi H."/>
            <person name="Azer M."/>
            <person name="Bachantsang P."/>
            <person name="Barry A."/>
            <person name="Bayul T."/>
            <person name="Berlin A."/>
            <person name="Bessette D."/>
            <person name="Bloom T."/>
            <person name="Blye J."/>
            <person name="Boguslavskiy L."/>
            <person name="Bonnet C."/>
            <person name="Boukhgalter B."/>
            <person name="Bourzgui I."/>
            <person name="Brown A."/>
            <person name="Cahill P."/>
            <person name="Channer S."/>
            <person name="Cheshatsang Y."/>
            <person name="Chuda L."/>
            <person name="Citroen M."/>
            <person name="Collymore A."/>
            <person name="Cooke P."/>
            <person name="Costello M."/>
            <person name="D'Aco K."/>
            <person name="Daza R."/>
            <person name="De Haan G."/>
            <person name="DeGray S."/>
            <person name="DeMaso C."/>
            <person name="Dhargay N."/>
            <person name="Dooley K."/>
            <person name="Dooley E."/>
            <person name="Doricent M."/>
            <person name="Dorje P."/>
            <person name="Dorjee K."/>
            <person name="Dupes A."/>
            <person name="Elong R."/>
            <person name="Falk J."/>
            <person name="Farina A."/>
            <person name="Faro S."/>
            <person name="Ferguson D."/>
            <person name="Fisher S."/>
            <person name="Foley C.D."/>
            <person name="Franke A."/>
            <person name="Friedrich D."/>
            <person name="Gadbois L."/>
            <person name="Gearin G."/>
            <person name="Gearin C.R."/>
            <person name="Giannoukos G."/>
            <person name="Goode T."/>
            <person name="Graham J."/>
            <person name="Grandbois E."/>
            <person name="Grewal S."/>
            <person name="Gyaltsen K."/>
            <person name="Hafez N."/>
            <person name="Hagos B."/>
            <person name="Hall J."/>
            <person name="Henson C."/>
            <person name="Hollinger A."/>
            <person name="Honan T."/>
            <person name="Huard M.D."/>
            <person name="Hughes L."/>
            <person name="Hurhula B."/>
            <person name="Husby M.E."/>
            <person name="Kamat A."/>
            <person name="Kanga B."/>
            <person name="Kashin S."/>
            <person name="Khazanovich D."/>
            <person name="Kisner P."/>
            <person name="Lance K."/>
            <person name="Lara M."/>
            <person name="Lee W."/>
            <person name="Lennon N."/>
            <person name="Letendre F."/>
            <person name="LeVine R."/>
            <person name="Lipovsky A."/>
            <person name="Liu X."/>
            <person name="Liu J."/>
            <person name="Liu S."/>
            <person name="Lokyitsang T."/>
            <person name="Lokyitsang Y."/>
            <person name="Lubonja R."/>
            <person name="Lui A."/>
            <person name="MacDonald P."/>
            <person name="Magnisalis V."/>
            <person name="Maru K."/>
            <person name="Matthews C."/>
            <person name="McCusker W."/>
            <person name="McDonough S."/>
            <person name="Mehta T."/>
            <person name="Meldrim J."/>
            <person name="Meneus L."/>
            <person name="Mihai O."/>
            <person name="Mihalev A."/>
            <person name="Mihova T."/>
            <person name="Mittelman R."/>
            <person name="Mlenga V."/>
            <person name="Montmayeur A."/>
            <person name="Mulrain L."/>
            <person name="Navidi A."/>
            <person name="Naylor J."/>
            <person name="Negash T."/>
            <person name="Nguyen T."/>
            <person name="Nguyen N."/>
            <person name="Nicol R."/>
            <person name="Norbu C."/>
            <person name="Norbu N."/>
            <person name="Novod N."/>
            <person name="O'Neill B."/>
            <person name="Osman S."/>
            <person name="Markiewicz E."/>
            <person name="Oyono O.L."/>
            <person name="Patti C."/>
            <person name="Phunkhang P."/>
            <person name="Pierre F."/>
            <person name="Priest M."/>
            <person name="Raghuraman S."/>
            <person name="Rege F."/>
            <person name="Reyes R."/>
            <person name="Rise C."/>
            <person name="Rogov P."/>
            <person name="Ross K."/>
            <person name="Ryan E."/>
            <person name="Settipalli S."/>
            <person name="Shea T."/>
            <person name="Sherpa N."/>
            <person name="Shi L."/>
            <person name="Shih D."/>
            <person name="Sparrow T."/>
            <person name="Spaulding J."/>
            <person name="Stalker J."/>
            <person name="Stange-Thomann N."/>
            <person name="Stavropoulos S."/>
            <person name="Stone C."/>
            <person name="Strader C."/>
            <person name="Tesfaye S."/>
            <person name="Thomson T."/>
            <person name="Thoulutsang Y."/>
            <person name="Thoulutsang D."/>
            <person name="Topham K."/>
            <person name="Topping I."/>
            <person name="Tsamla T."/>
            <person name="Vassiliev H."/>
            <person name="Vo A."/>
            <person name="Wangchuk T."/>
            <person name="Wangdi T."/>
            <person name="Weiand M."/>
            <person name="Wilkinson J."/>
            <person name="Wilson A."/>
            <person name="Yadav S."/>
            <person name="Young G."/>
            <person name="Yu Q."/>
            <person name="Zembek L."/>
            <person name="Zhong D."/>
            <person name="Zimmer A."/>
            <person name="Zwirko Z."/>
            <person name="Jaffe D.B."/>
            <person name="Alvarez P."/>
            <person name="Brockman W."/>
            <person name="Butler J."/>
            <person name="Chin C."/>
            <person name="Gnerre S."/>
            <person name="Grabherr M."/>
            <person name="Kleber M."/>
            <person name="Mauceli E."/>
            <person name="MacCallum I."/>
        </authorList>
    </citation>
    <scope>NUCLEOTIDE SEQUENCE [LARGE SCALE GENOMIC DNA]</scope>
    <source>
        <strain evidence="2 3">TSC#14021-0224.01</strain>
    </source>
</reference>
<proteinExistence type="predicted"/>
<dbReference type="OMA" id="CHRNIRI"/>
<sequence>MGKVATTYKVVIIKIYTRTPTPLDPGKLRSVVDHLFPRMATLSPANTAADGHGEADALVSSEEFLELPKLLMNGKPSMFRPIRLIEGTVKLLQKIVCVRLERAISDASQGHLSHSPSSDLGKRDPRLMLSTEWSKLRRRQMERGIKEYCLMVTLDTRNAFNTARCDWILDTLNGFGVPAYLTRLSTEGVFTHQVTGGVPQRSVLEPHLWNAMILRLPLACHRNIRIIEQWLSSMGFNLAPEKSEAVLISFRKVVETATVKIGSTSVASSRFIKYLGVMIDTRLSFREHLAYASTKAAGINRSLAAIMLNTRGPKQVSRRLLTSVTWATMLYAAPVWARALEVDSYAQGLTATHRLSALRIYSAFRTVSNEAALVIAGIPTLDIIAQENKSVFNQTHGRGLSSSAKRTVRAEARQRTMETWQHRWYHGVKGRWTQHLIPQAVDRTEPRPGDFPHNATDQRTRLLPQLSETLRLRVGGVSLV</sequence>
<dbReference type="HOGENOM" id="CLU_568937_0_0_1"/>
<evidence type="ECO:0000313" key="3">
    <source>
        <dbReference type="Proteomes" id="UP000008711"/>
    </source>
</evidence>
<dbReference type="PANTHER" id="PTHR33332">
    <property type="entry name" value="REVERSE TRANSCRIPTASE DOMAIN-CONTAINING PROTEIN"/>
    <property type="match status" value="1"/>
</dbReference>
<organism evidence="2 3">
    <name type="scientific">Drosophila erecta</name>
    <name type="common">Fruit fly</name>
    <dbReference type="NCBI Taxonomy" id="7220"/>
    <lineage>
        <taxon>Eukaryota</taxon>
        <taxon>Metazoa</taxon>
        <taxon>Ecdysozoa</taxon>
        <taxon>Arthropoda</taxon>
        <taxon>Hexapoda</taxon>
        <taxon>Insecta</taxon>
        <taxon>Pterygota</taxon>
        <taxon>Neoptera</taxon>
        <taxon>Endopterygota</taxon>
        <taxon>Diptera</taxon>
        <taxon>Brachycera</taxon>
        <taxon>Muscomorpha</taxon>
        <taxon>Ephydroidea</taxon>
        <taxon>Drosophilidae</taxon>
        <taxon>Drosophila</taxon>
        <taxon>Sophophora</taxon>
    </lineage>
</organism>
<name>B3P254_DROER</name>
<dbReference type="PhylomeDB" id="B3P254"/>
<dbReference type="EMBL" id="CH954181">
    <property type="protein sequence ID" value="EDV47732.1"/>
    <property type="molecule type" value="Genomic_DNA"/>
</dbReference>
<keyword evidence="3" id="KW-1185">Reference proteome</keyword>
<dbReference type="eggNOG" id="KOG1075">
    <property type="taxonomic scope" value="Eukaryota"/>
</dbReference>
<dbReference type="Pfam" id="PF00078">
    <property type="entry name" value="RVT_1"/>
    <property type="match status" value="1"/>
</dbReference>
<accession>B3P254</accession>
<feature type="domain" description="Reverse transcriptase" evidence="1">
    <location>
        <begin position="77"/>
        <end position="215"/>
    </location>
</feature>
<dbReference type="InterPro" id="IPR000477">
    <property type="entry name" value="RT_dom"/>
</dbReference>
<gene>
    <name evidence="2" type="primary">Dere\GG12100</name>
    <name evidence="2" type="ORF">Dere_GG12100</name>
</gene>
<evidence type="ECO:0000259" key="1">
    <source>
        <dbReference type="Pfam" id="PF00078"/>
    </source>
</evidence>
<reference evidence="2 3" key="2">
    <citation type="journal article" date="2008" name="Bioinformatics">
        <title>Assembly reconciliation.</title>
        <authorList>
            <person name="Zimin A.V."/>
            <person name="Smith D.R."/>
            <person name="Sutton G."/>
            <person name="Yorke J.A."/>
        </authorList>
    </citation>
    <scope>NUCLEOTIDE SEQUENCE [LARGE SCALE GENOMIC DNA]</scope>
    <source>
        <strain evidence="2 3">TSC#14021-0224.01</strain>
    </source>
</reference>
<dbReference type="Proteomes" id="UP000008711">
    <property type="component" value="Unassembled WGS sequence"/>
</dbReference>
<dbReference type="AlphaFoldDB" id="B3P254"/>
<evidence type="ECO:0000313" key="2">
    <source>
        <dbReference type="EMBL" id="EDV47732.1"/>
    </source>
</evidence>
<protein>
    <submittedName>
        <fullName evidence="2">GG12100</fullName>
    </submittedName>
</protein>